<keyword evidence="6" id="KW-1003">Cell membrane</keyword>
<feature type="transmembrane region" description="Helical" evidence="7">
    <location>
        <begin position="20"/>
        <end position="39"/>
    </location>
</feature>
<evidence type="ECO:0000256" key="7">
    <source>
        <dbReference type="SAM" id="Phobius"/>
    </source>
</evidence>
<keyword evidence="10" id="KW-1185">Reference proteome</keyword>
<dbReference type="Proteomes" id="UP000305881">
    <property type="component" value="Chromosome"/>
</dbReference>
<keyword evidence="1 6" id="KW-0813">Transport</keyword>
<evidence type="ECO:0000256" key="3">
    <source>
        <dbReference type="ARBA" id="ARBA00022630"/>
    </source>
</evidence>
<keyword evidence="6" id="KW-0997">Cell inner membrane</keyword>
<keyword evidence="6 7" id="KW-0812">Transmembrane</keyword>
<keyword evidence="4 6" id="KW-0288">FMN</keyword>
<evidence type="ECO:0000313" key="9">
    <source>
        <dbReference type="EMBL" id="QCW84246.1"/>
    </source>
</evidence>
<sequence length="237" mass="25839">MNADPSVSSQSNSSEESKKMLIAMVSIGIFCALLIVLVYEGTKERIDRLRTEALEKAVFKVLPGISNTRMFLLGTDGNFTPAEAPDGKNPVVYAGYDDAGEFLGVAIEASGQGYADVIRILYGYNPHSQTIMGFYVLESKETPGLGDKIEKDEIFLANFKALSVKLDPESTRIQNKVIPVKQGGKSNPWEVEGITGATISSRAIGNIIGENSSVMVPLIYNQIGRFKEYAQNNFSKQ</sequence>
<dbReference type="PANTHER" id="PTHR36118:SF1">
    <property type="entry name" value="ION-TRANSLOCATING OXIDOREDUCTASE COMPLEX SUBUNIT G"/>
    <property type="match status" value="1"/>
</dbReference>
<evidence type="ECO:0000256" key="5">
    <source>
        <dbReference type="ARBA" id="ARBA00022982"/>
    </source>
</evidence>
<comment type="subunit">
    <text evidence="6">The complex is composed of six subunits: RnfA, RnfB, RnfC, RnfD, RnfE and RnfG.</text>
</comment>
<dbReference type="InterPro" id="IPR010209">
    <property type="entry name" value="Ion_transpt_RnfG/RsxG"/>
</dbReference>
<keyword evidence="6 7" id="KW-0472">Membrane</keyword>
<keyword evidence="6 7" id="KW-1133">Transmembrane helix</keyword>
<dbReference type="PIRSF" id="PIRSF006091">
    <property type="entry name" value="E_trnsport_RnfG"/>
    <property type="match status" value="1"/>
</dbReference>
<dbReference type="HAMAP" id="MF_00479">
    <property type="entry name" value="RsxG_RnfG"/>
    <property type="match status" value="1"/>
</dbReference>
<dbReference type="PANTHER" id="PTHR36118">
    <property type="entry name" value="ION-TRANSLOCATING OXIDOREDUCTASE COMPLEX SUBUNIT G"/>
    <property type="match status" value="1"/>
</dbReference>
<comment type="cofactor">
    <cofactor evidence="6">
        <name>FMN</name>
        <dbReference type="ChEBI" id="CHEBI:58210"/>
    </cofactor>
</comment>
<name>A0A4P9UWT7_METBY</name>
<keyword evidence="5 6" id="KW-0249">Electron transport</keyword>
<dbReference type="STRING" id="675511.GCA_000341735_03449"/>
<feature type="domain" description="FMN-binding" evidence="8">
    <location>
        <begin position="113"/>
        <end position="211"/>
    </location>
</feature>
<reference evidence="10" key="1">
    <citation type="journal article" date="2019" name="J. Bacteriol.">
        <title>A Mutagenic Screen Identifies a TonB-Dependent Receptor Required for the Lanthanide Metal Switch in the Type I Methanotroph 'Methylotuvimicrobium buryatense' 5GB1C.</title>
        <authorList>
            <person name="Groom J.D."/>
            <person name="Ford S.M."/>
            <person name="Pesesky M.W."/>
            <person name="Lidstrom M.E."/>
        </authorList>
    </citation>
    <scope>NUCLEOTIDE SEQUENCE [LARGE SCALE GENOMIC DNA]</scope>
    <source>
        <strain evidence="10">5GB1C</strain>
    </source>
</reference>
<dbReference type="GO" id="GO:0009055">
    <property type="term" value="F:electron transfer activity"/>
    <property type="evidence" value="ECO:0007669"/>
    <property type="project" value="InterPro"/>
</dbReference>
<dbReference type="EMBL" id="CP035467">
    <property type="protein sequence ID" value="QCW84246.1"/>
    <property type="molecule type" value="Genomic_DNA"/>
</dbReference>
<dbReference type="OrthoDB" id="9794010at2"/>
<evidence type="ECO:0000256" key="6">
    <source>
        <dbReference type="HAMAP-Rule" id="MF_00479"/>
    </source>
</evidence>
<proteinExistence type="inferred from homology"/>
<comment type="function">
    <text evidence="6">Part of a membrane-bound complex that couples electron transfer with translocation of ions across the membrane.</text>
</comment>
<evidence type="ECO:0000256" key="2">
    <source>
        <dbReference type="ARBA" id="ARBA00022553"/>
    </source>
</evidence>
<keyword evidence="6" id="KW-1278">Translocase</keyword>
<feature type="modified residue" description="FMN phosphoryl threonine" evidence="6">
    <location>
        <position position="198"/>
    </location>
</feature>
<keyword evidence="3 6" id="KW-0285">Flavoprotein</keyword>
<dbReference type="EC" id="7.-.-.-" evidence="6"/>
<evidence type="ECO:0000259" key="8">
    <source>
        <dbReference type="SMART" id="SM00900"/>
    </source>
</evidence>
<comment type="similarity">
    <text evidence="6">Belongs to the RnfG family.</text>
</comment>
<evidence type="ECO:0000313" key="10">
    <source>
        <dbReference type="Proteomes" id="UP000305881"/>
    </source>
</evidence>
<gene>
    <name evidence="6" type="primary">rnfG</name>
    <name evidence="9" type="ORF">EQU24_19940</name>
</gene>
<accession>A0A4P9UWT7</accession>
<dbReference type="GO" id="GO:0022900">
    <property type="term" value="P:electron transport chain"/>
    <property type="evidence" value="ECO:0007669"/>
    <property type="project" value="UniProtKB-UniRule"/>
</dbReference>
<comment type="subcellular location">
    <subcellularLocation>
        <location evidence="6">Cell inner membrane</location>
        <topology evidence="6">Single-pass membrane protein</topology>
    </subcellularLocation>
</comment>
<protein>
    <recommendedName>
        <fullName evidence="6">Ion-translocating oxidoreductase complex subunit G</fullName>
        <ecNumber evidence="6">7.-.-.-</ecNumber>
    </recommendedName>
    <alternativeName>
        <fullName evidence="6">Rnf electron transport complex subunit G</fullName>
    </alternativeName>
</protein>
<dbReference type="GO" id="GO:0005886">
    <property type="term" value="C:plasma membrane"/>
    <property type="evidence" value="ECO:0007669"/>
    <property type="project" value="UniProtKB-SubCell"/>
</dbReference>
<evidence type="ECO:0000256" key="1">
    <source>
        <dbReference type="ARBA" id="ARBA00022448"/>
    </source>
</evidence>
<organism evidence="9 10">
    <name type="scientific">Methylotuvimicrobium buryatense</name>
    <name type="common">Methylomicrobium buryatense</name>
    <dbReference type="NCBI Taxonomy" id="95641"/>
    <lineage>
        <taxon>Bacteria</taxon>
        <taxon>Pseudomonadati</taxon>
        <taxon>Pseudomonadota</taxon>
        <taxon>Gammaproteobacteria</taxon>
        <taxon>Methylococcales</taxon>
        <taxon>Methylococcaceae</taxon>
        <taxon>Methylotuvimicrobium</taxon>
    </lineage>
</organism>
<dbReference type="InterPro" id="IPR007329">
    <property type="entry name" value="FMN-bd"/>
</dbReference>
<evidence type="ECO:0000256" key="4">
    <source>
        <dbReference type="ARBA" id="ARBA00022643"/>
    </source>
</evidence>
<dbReference type="GO" id="GO:0010181">
    <property type="term" value="F:FMN binding"/>
    <property type="evidence" value="ECO:0007669"/>
    <property type="project" value="InterPro"/>
</dbReference>
<dbReference type="RefSeq" id="WP_017841869.1">
    <property type="nucleotide sequence ID" value="NZ_CP035467.1"/>
</dbReference>
<dbReference type="KEGG" id="mbur:EQU24_19940"/>
<dbReference type="Pfam" id="PF04205">
    <property type="entry name" value="FMN_bind"/>
    <property type="match status" value="1"/>
</dbReference>
<keyword evidence="2 6" id="KW-0597">Phosphoprotein</keyword>
<dbReference type="AlphaFoldDB" id="A0A4P9UWT7"/>
<dbReference type="SMART" id="SM00900">
    <property type="entry name" value="FMN_bind"/>
    <property type="match status" value="1"/>
</dbReference>